<feature type="domain" description="Protein SirB1 N-terminal" evidence="2">
    <location>
        <begin position="50"/>
        <end position="200"/>
    </location>
</feature>
<dbReference type="Proteomes" id="UP000593765">
    <property type="component" value="Chromosome"/>
</dbReference>
<dbReference type="SUPFAM" id="SSF48452">
    <property type="entry name" value="TPR-like"/>
    <property type="match status" value="1"/>
</dbReference>
<dbReference type="EMBL" id="CP063458">
    <property type="protein sequence ID" value="QOV92025.1"/>
    <property type="molecule type" value="Genomic_DNA"/>
</dbReference>
<dbReference type="PANTHER" id="PTHR31350:SF21">
    <property type="entry name" value="F-BOX ONLY PROTEIN 21"/>
    <property type="match status" value="1"/>
</dbReference>
<evidence type="ECO:0000259" key="2">
    <source>
        <dbReference type="Pfam" id="PF13369"/>
    </source>
</evidence>
<dbReference type="RefSeq" id="WP_206295352.1">
    <property type="nucleotide sequence ID" value="NZ_CP063458.1"/>
</dbReference>
<keyword evidence="4" id="KW-1185">Reference proteome</keyword>
<dbReference type="KEGG" id="hbs:IPV69_12000"/>
<dbReference type="AlphaFoldDB" id="A0A7M2X2W6"/>
<evidence type="ECO:0000313" key="4">
    <source>
        <dbReference type="Proteomes" id="UP000593765"/>
    </source>
</evidence>
<organism evidence="3 4">
    <name type="scientific">Humisphaera borealis</name>
    <dbReference type="NCBI Taxonomy" id="2807512"/>
    <lineage>
        <taxon>Bacteria</taxon>
        <taxon>Pseudomonadati</taxon>
        <taxon>Planctomycetota</taxon>
        <taxon>Phycisphaerae</taxon>
        <taxon>Tepidisphaerales</taxon>
        <taxon>Tepidisphaeraceae</taxon>
        <taxon>Humisphaera</taxon>
    </lineage>
</organism>
<evidence type="ECO:0000313" key="3">
    <source>
        <dbReference type="EMBL" id="QOV92025.1"/>
    </source>
</evidence>
<gene>
    <name evidence="3" type="ORF">IPV69_12000</name>
</gene>
<accession>A0A7M2X2W6</accession>
<dbReference type="InterPro" id="IPR011990">
    <property type="entry name" value="TPR-like_helical_dom_sf"/>
</dbReference>
<dbReference type="PANTHER" id="PTHR31350">
    <property type="entry name" value="SI:DKEY-261L7.2"/>
    <property type="match status" value="1"/>
</dbReference>
<evidence type="ECO:0000256" key="1">
    <source>
        <dbReference type="ARBA" id="ARBA00007100"/>
    </source>
</evidence>
<proteinExistence type="inferred from homology"/>
<name>A0A7M2X2W6_9BACT</name>
<dbReference type="InterPro" id="IPR032698">
    <property type="entry name" value="SirB1_N"/>
</dbReference>
<comment type="similarity">
    <text evidence="1">Belongs to the UPF0162 family.</text>
</comment>
<sequence length="278" mass="31293">MNQALPICCNPQAYRLLESQVASLGSSDALLNGAVAIASHQLRDVDLASVDQAIQEHANKIRSRVRSSRRHVLVAHLHEYLFEELAFVGNRDDYYNAVNSYLPAVLETKRGLPISLCLVYKLIAERLGLRVNGVGLPGHFVVSVHTDGEPMLIDCFEGGRLLSREEAHQKVMDIHGPDTEWDDELLRPVSNRHWLTRMLQNLLNVFGARSQYTDVAAILEMEMLLWPDQNQLQRDLGLVLARCGMPGPASQWLDAYLENNPDDPQREDLLQLRNVLTA</sequence>
<dbReference type="Pfam" id="PF13369">
    <property type="entry name" value="Transglut_core2"/>
    <property type="match status" value="1"/>
</dbReference>
<reference evidence="3 4" key="1">
    <citation type="submission" date="2020-10" db="EMBL/GenBank/DDBJ databases">
        <title>Wide distribution of Phycisphaera-like planctomycetes from WD2101 soil group in peatlands and genome analysis of the first cultivated representative.</title>
        <authorList>
            <person name="Dedysh S.N."/>
            <person name="Beletsky A.V."/>
            <person name="Ivanova A."/>
            <person name="Kulichevskaya I.S."/>
            <person name="Suzina N.E."/>
            <person name="Philippov D.A."/>
            <person name="Rakitin A.L."/>
            <person name="Mardanov A.V."/>
            <person name="Ravin N.V."/>
        </authorList>
    </citation>
    <scope>NUCLEOTIDE SEQUENCE [LARGE SCALE GENOMIC DNA]</scope>
    <source>
        <strain evidence="3 4">M1803</strain>
    </source>
</reference>
<protein>
    <submittedName>
        <fullName evidence="3">Transglutaminase family protein</fullName>
    </submittedName>
</protein>